<protein>
    <submittedName>
        <fullName evidence="2">N-Acyltransferase (NAT)</fullName>
    </submittedName>
</protein>
<accession>A0A378JJA3</accession>
<keyword evidence="2" id="KW-0808">Transferase</keyword>
<evidence type="ECO:0000313" key="2">
    <source>
        <dbReference type="EMBL" id="STX51386.1"/>
    </source>
</evidence>
<dbReference type="PANTHER" id="PTHR43328:SF1">
    <property type="entry name" value="N-ACETYLTRANSFERASE DOMAIN-CONTAINING PROTEIN"/>
    <property type="match status" value="1"/>
</dbReference>
<evidence type="ECO:0000313" key="3">
    <source>
        <dbReference type="Proteomes" id="UP000254794"/>
    </source>
</evidence>
<organism evidence="2 3">
    <name type="scientific">Legionella busanensis</name>
    <dbReference type="NCBI Taxonomy" id="190655"/>
    <lineage>
        <taxon>Bacteria</taxon>
        <taxon>Pseudomonadati</taxon>
        <taxon>Pseudomonadota</taxon>
        <taxon>Gammaproteobacteria</taxon>
        <taxon>Legionellales</taxon>
        <taxon>Legionellaceae</taxon>
        <taxon>Legionella</taxon>
    </lineage>
</organism>
<dbReference type="AlphaFoldDB" id="A0A378JJA3"/>
<dbReference type="InterPro" id="IPR000182">
    <property type="entry name" value="GNAT_dom"/>
</dbReference>
<proteinExistence type="predicted"/>
<sequence length="164" mass="19339">MESTYVRYVRSINLPIYEFKNKFIQIRRFTMEDAEIVLKWRNHTTVRSQFIDTTFIPLDEHKKWCQKKLEDNLTLLLIGEDLNQQAIGTIRYDVVEREANISIYIDPDLTGKGYGEAILLQSIKYVQPLNIFDNMIAQVKSTNIASRRLFEKCNFLLTQETVKI</sequence>
<dbReference type="PANTHER" id="PTHR43328">
    <property type="entry name" value="ACETYLTRANSFERASE-RELATED"/>
    <property type="match status" value="1"/>
</dbReference>
<keyword evidence="3" id="KW-1185">Reference proteome</keyword>
<reference evidence="2 3" key="1">
    <citation type="submission" date="2018-06" db="EMBL/GenBank/DDBJ databases">
        <authorList>
            <consortium name="Pathogen Informatics"/>
            <person name="Doyle S."/>
        </authorList>
    </citation>
    <scope>NUCLEOTIDE SEQUENCE [LARGE SCALE GENOMIC DNA]</scope>
    <source>
        <strain evidence="2 3">NCTC13316</strain>
    </source>
</reference>
<dbReference type="Proteomes" id="UP000254794">
    <property type="component" value="Unassembled WGS sequence"/>
</dbReference>
<evidence type="ECO:0000259" key="1">
    <source>
        <dbReference type="PROSITE" id="PS51186"/>
    </source>
</evidence>
<dbReference type="EMBL" id="UGOD01000001">
    <property type="protein sequence ID" value="STX51386.1"/>
    <property type="molecule type" value="Genomic_DNA"/>
</dbReference>
<keyword evidence="2" id="KW-0012">Acyltransferase</keyword>
<dbReference type="Pfam" id="PF13302">
    <property type="entry name" value="Acetyltransf_3"/>
    <property type="match status" value="1"/>
</dbReference>
<name>A0A378JJA3_9GAMM</name>
<dbReference type="Gene3D" id="3.40.630.30">
    <property type="match status" value="1"/>
</dbReference>
<dbReference type="RefSeq" id="WP_115331026.1">
    <property type="nucleotide sequence ID" value="NZ_CAAAHP010000001.1"/>
</dbReference>
<dbReference type="InterPro" id="IPR016181">
    <property type="entry name" value="Acyl_CoA_acyltransferase"/>
</dbReference>
<dbReference type="GO" id="GO:0016747">
    <property type="term" value="F:acyltransferase activity, transferring groups other than amino-acyl groups"/>
    <property type="evidence" value="ECO:0007669"/>
    <property type="project" value="InterPro"/>
</dbReference>
<feature type="domain" description="N-acetyltransferase" evidence="1">
    <location>
        <begin position="24"/>
        <end position="164"/>
    </location>
</feature>
<dbReference type="SUPFAM" id="SSF55729">
    <property type="entry name" value="Acyl-CoA N-acyltransferases (Nat)"/>
    <property type="match status" value="1"/>
</dbReference>
<gene>
    <name evidence="2" type="ORF">NCTC13316_01481</name>
</gene>
<dbReference type="PROSITE" id="PS51186">
    <property type="entry name" value="GNAT"/>
    <property type="match status" value="1"/>
</dbReference>